<evidence type="ECO:0000313" key="6">
    <source>
        <dbReference type="Proteomes" id="UP000028995"/>
    </source>
</evidence>
<dbReference type="OrthoDB" id="350535at2"/>
<evidence type="ECO:0000313" key="5">
    <source>
        <dbReference type="EMBL" id="KFI57795.1"/>
    </source>
</evidence>
<dbReference type="NCBIfam" id="TIGR00333">
    <property type="entry name" value="nrdI"/>
    <property type="match status" value="1"/>
</dbReference>
<dbReference type="eggNOG" id="COG1780">
    <property type="taxonomic scope" value="Bacteria"/>
</dbReference>
<dbReference type="Proteomes" id="UP000028995">
    <property type="component" value="Unassembled WGS sequence"/>
</dbReference>
<evidence type="ECO:0000256" key="2">
    <source>
        <dbReference type="ARBA" id="ARBA00009942"/>
    </source>
</evidence>
<evidence type="ECO:0000256" key="4">
    <source>
        <dbReference type="HAMAP-Rule" id="MF_00128"/>
    </source>
</evidence>
<dbReference type="STRING" id="35760.BCHO_0956"/>
<dbReference type="AlphaFoldDB" id="A0A087AG95"/>
<comment type="caution">
    <text evidence="5">The sequence shown here is derived from an EMBL/GenBank/DDBJ whole genome shotgun (WGS) entry which is preliminary data.</text>
</comment>
<dbReference type="PANTHER" id="PTHR37297:SF1">
    <property type="entry name" value="PROTEIN NRDI"/>
    <property type="match status" value="1"/>
</dbReference>
<dbReference type="InterPro" id="IPR029039">
    <property type="entry name" value="Flavoprotein-like_sf"/>
</dbReference>
<dbReference type="PANTHER" id="PTHR37297">
    <property type="entry name" value="PROTEIN NRDI"/>
    <property type="match status" value="1"/>
</dbReference>
<dbReference type="EMBL" id="JGYU01000003">
    <property type="protein sequence ID" value="KFI57795.1"/>
    <property type="molecule type" value="Genomic_DNA"/>
</dbReference>
<comment type="function">
    <text evidence="1 4">Probably involved in ribonucleotide reductase function.</text>
</comment>
<organism evidence="5 6">
    <name type="scientific">Bifidobacterium choerinum</name>
    <dbReference type="NCBI Taxonomy" id="35760"/>
    <lineage>
        <taxon>Bacteria</taxon>
        <taxon>Bacillati</taxon>
        <taxon>Actinomycetota</taxon>
        <taxon>Actinomycetes</taxon>
        <taxon>Bifidobacteriales</taxon>
        <taxon>Bifidobacteriaceae</taxon>
        <taxon>Bifidobacterium</taxon>
    </lineage>
</organism>
<dbReference type="InterPro" id="IPR004465">
    <property type="entry name" value="RNR_NrdI"/>
</dbReference>
<name>A0A087AG95_9BIFI</name>
<dbReference type="Pfam" id="PF07972">
    <property type="entry name" value="Flavodoxin_NdrI"/>
    <property type="match status" value="1"/>
</dbReference>
<dbReference type="SUPFAM" id="SSF52218">
    <property type="entry name" value="Flavoproteins"/>
    <property type="match status" value="1"/>
</dbReference>
<sequence length="141" mass="15267">MTGTIVYFSSASRNTERFVERCDFPSRGIDVRRIPLAPADGALHVDAPYILIVPTYGGGDARKAVPPQVKRFLNDPANRSWIRGVIASGNTNFGEAYAAAGPIIAGKCHVPLMYRFELMGTARDVATVTDGVTRFFGALPH</sequence>
<keyword evidence="6" id="KW-1185">Reference proteome</keyword>
<dbReference type="RefSeq" id="WP_024541028.1">
    <property type="nucleotide sequence ID" value="NZ_JBQKLO010000001.1"/>
</dbReference>
<dbReference type="InterPro" id="IPR020852">
    <property type="entry name" value="RNR_Ib_NrdI_bac"/>
</dbReference>
<dbReference type="GO" id="GO:0010181">
    <property type="term" value="F:FMN binding"/>
    <property type="evidence" value="ECO:0007669"/>
    <property type="project" value="InterPro"/>
</dbReference>
<protein>
    <recommendedName>
        <fullName evidence="3 4">Protein NrdI</fullName>
    </recommendedName>
</protein>
<dbReference type="PIRSF" id="PIRSF005087">
    <property type="entry name" value="NrdI"/>
    <property type="match status" value="1"/>
</dbReference>
<proteinExistence type="inferred from homology"/>
<evidence type="ECO:0000256" key="1">
    <source>
        <dbReference type="ARBA" id="ARBA00003999"/>
    </source>
</evidence>
<dbReference type="Gene3D" id="3.40.50.360">
    <property type="match status" value="1"/>
</dbReference>
<evidence type="ECO:0000256" key="3">
    <source>
        <dbReference type="ARBA" id="ARBA00020129"/>
    </source>
</evidence>
<comment type="similarity">
    <text evidence="2 4">Belongs to the NrdI family.</text>
</comment>
<gene>
    <name evidence="4" type="primary">nrdI</name>
    <name evidence="5" type="ORF">BCHO_0956</name>
</gene>
<reference evidence="5 6" key="1">
    <citation type="submission" date="2014-03" db="EMBL/GenBank/DDBJ databases">
        <title>Genomics of Bifidobacteria.</title>
        <authorList>
            <person name="Ventura M."/>
            <person name="Milani C."/>
            <person name="Lugli G.A."/>
        </authorList>
    </citation>
    <scope>NUCLEOTIDE SEQUENCE [LARGE SCALE GENOMIC DNA]</scope>
    <source>
        <strain evidence="5 6">LMG 10510</strain>
    </source>
</reference>
<dbReference type="HAMAP" id="MF_00128">
    <property type="entry name" value="NrdI"/>
    <property type="match status" value="1"/>
</dbReference>
<accession>A0A087AG95</accession>